<dbReference type="EMBL" id="JAGINX010000001">
    <property type="protein sequence ID" value="MBP2318262.1"/>
    <property type="molecule type" value="Genomic_DNA"/>
</dbReference>
<sequence>MAQQLPPLPHAVSDRWTTGGRAGPDWEYVVVTCQPHESLNEVRRQLAEHAEYGKWELRRSRIYGGGMRKYWLRRRIMKVRKTL</sequence>
<dbReference type="RefSeq" id="WP_210051490.1">
    <property type="nucleotide sequence ID" value="NZ_JAGINX010000001.1"/>
</dbReference>
<evidence type="ECO:0000313" key="2">
    <source>
        <dbReference type="Proteomes" id="UP001519331"/>
    </source>
</evidence>
<dbReference type="Pfam" id="PF18963">
    <property type="entry name" value="DUF5703"/>
    <property type="match status" value="1"/>
</dbReference>
<comment type="caution">
    <text evidence="1">The sequence shown here is derived from an EMBL/GenBank/DDBJ whole genome shotgun (WGS) entry which is preliminary data.</text>
</comment>
<gene>
    <name evidence="1" type="ORF">JOF45_001281</name>
</gene>
<proteinExistence type="predicted"/>
<organism evidence="1 2">
    <name type="scientific">Nesterenkonia lacusekhoensis</name>
    <dbReference type="NCBI Taxonomy" id="150832"/>
    <lineage>
        <taxon>Bacteria</taxon>
        <taxon>Bacillati</taxon>
        <taxon>Actinomycetota</taxon>
        <taxon>Actinomycetes</taxon>
        <taxon>Micrococcales</taxon>
        <taxon>Micrococcaceae</taxon>
        <taxon>Nesterenkonia</taxon>
    </lineage>
</organism>
<accession>A0ABS4T1E3</accession>
<name>A0ABS4T1E3_9MICC</name>
<reference evidence="1 2" key="1">
    <citation type="submission" date="2021-03" db="EMBL/GenBank/DDBJ databases">
        <title>Sequencing the genomes of 1000 actinobacteria strains.</title>
        <authorList>
            <person name="Klenk H.-P."/>
        </authorList>
    </citation>
    <scope>NUCLEOTIDE SEQUENCE [LARGE SCALE GENOMIC DNA]</scope>
    <source>
        <strain evidence="1 2">DSM 12544</strain>
    </source>
</reference>
<dbReference type="Proteomes" id="UP001519331">
    <property type="component" value="Unassembled WGS sequence"/>
</dbReference>
<dbReference type="InterPro" id="IPR043758">
    <property type="entry name" value="DUF5703"/>
</dbReference>
<evidence type="ECO:0000313" key="1">
    <source>
        <dbReference type="EMBL" id="MBP2318262.1"/>
    </source>
</evidence>
<protein>
    <submittedName>
        <fullName evidence="1">Uncharacterized protein</fullName>
    </submittedName>
</protein>
<keyword evidence="2" id="KW-1185">Reference proteome</keyword>